<dbReference type="AlphaFoldDB" id="A0A8H7CVK5"/>
<gene>
    <name evidence="2" type="ORF">MVEN_01154300</name>
</gene>
<feature type="domain" description="Integrase core" evidence="1">
    <location>
        <begin position="202"/>
        <end position="343"/>
    </location>
</feature>
<dbReference type="EMBL" id="JACAZI010000009">
    <property type="protein sequence ID" value="KAF7351925.1"/>
    <property type="molecule type" value="Genomic_DNA"/>
</dbReference>
<dbReference type="InterPro" id="IPR058913">
    <property type="entry name" value="Integrase_dom_put"/>
</dbReference>
<evidence type="ECO:0000313" key="3">
    <source>
        <dbReference type="Proteomes" id="UP000620124"/>
    </source>
</evidence>
<accession>A0A8H7CVK5</accession>
<dbReference type="OrthoDB" id="6017046at2759"/>
<dbReference type="Proteomes" id="UP000620124">
    <property type="component" value="Unassembled WGS sequence"/>
</dbReference>
<reference evidence="2" key="1">
    <citation type="submission" date="2020-05" db="EMBL/GenBank/DDBJ databases">
        <title>Mycena genomes resolve the evolution of fungal bioluminescence.</title>
        <authorList>
            <person name="Tsai I.J."/>
        </authorList>
    </citation>
    <scope>NUCLEOTIDE SEQUENCE</scope>
    <source>
        <strain evidence="2">CCC161011</strain>
    </source>
</reference>
<dbReference type="Pfam" id="PF24764">
    <property type="entry name" value="rva_4"/>
    <property type="match status" value="1"/>
</dbReference>
<evidence type="ECO:0000313" key="2">
    <source>
        <dbReference type="EMBL" id="KAF7351925.1"/>
    </source>
</evidence>
<proteinExistence type="predicted"/>
<comment type="caution">
    <text evidence="2">The sequence shown here is derived from an EMBL/GenBank/DDBJ whole genome shotgun (WGS) entry which is preliminary data.</text>
</comment>
<organism evidence="2 3">
    <name type="scientific">Mycena venus</name>
    <dbReference type="NCBI Taxonomy" id="2733690"/>
    <lineage>
        <taxon>Eukaryota</taxon>
        <taxon>Fungi</taxon>
        <taxon>Dikarya</taxon>
        <taxon>Basidiomycota</taxon>
        <taxon>Agaricomycotina</taxon>
        <taxon>Agaricomycetes</taxon>
        <taxon>Agaricomycetidae</taxon>
        <taxon>Agaricales</taxon>
        <taxon>Marasmiineae</taxon>
        <taxon>Mycenaceae</taxon>
        <taxon>Mycena</taxon>
    </lineage>
</organism>
<name>A0A8H7CVK5_9AGAR</name>
<protein>
    <recommendedName>
        <fullName evidence="1">Integrase core domain-containing protein</fullName>
    </recommendedName>
</protein>
<sequence length="443" mass="50314">MPNPAGKNGAGVKEYPDDAVLADAFARYARENSGSGLNEADQRSRLEAEFGLSIGKKKLYELRKKVNSDSVRKSKKRRTETETAQLVIDLKERDVAGGWWVTQVKGRLANEGVLVARDQLREILHDHFDEEFDGRVVGRKRVEQHRTPLQALGPWHQEHSDGHEKLAEQGLRMRDGIHLPIYASKVQFSAFLHALLLMPNVRDSNAIVHYYLDLVEDRGYRISIQITTDKGSEVIELHKVLALLRSEAAPEYTEPEFPAGVQQGSTKNTPIESFWRWLRDGDGHSVKKVLQDGSASGIFLPNDIVHRNVIYWLWVPIIQKGLDTYREYWNNHTVTKSKKKKNPSGSCPNNMFLNPKSVRLMAQDCHIKMDPKRVAELREAYGGQAAREKAYRFVSEEFKFNAELIHINLGSPPLTLTNGWNVFKMMVNRVEALRVAGEDLGLT</sequence>
<keyword evidence="3" id="KW-1185">Reference proteome</keyword>
<evidence type="ECO:0000259" key="1">
    <source>
        <dbReference type="Pfam" id="PF24764"/>
    </source>
</evidence>